<dbReference type="Gene3D" id="3.40.50.1820">
    <property type="entry name" value="alpha/beta hydrolase"/>
    <property type="match status" value="1"/>
</dbReference>
<dbReference type="SUPFAM" id="SSF53474">
    <property type="entry name" value="alpha/beta-Hydrolases"/>
    <property type="match status" value="1"/>
</dbReference>
<gene>
    <name evidence="2" type="ORF">INF30_12905</name>
</gene>
<dbReference type="EMBL" id="JADCKL010000014">
    <property type="protein sequence ID" value="MBE5064154.1"/>
    <property type="molecule type" value="Genomic_DNA"/>
</dbReference>
<name>A0ABR9RMC8_9FIRM</name>
<keyword evidence="3" id="KW-1185">Reference proteome</keyword>
<evidence type="ECO:0000313" key="3">
    <source>
        <dbReference type="Proteomes" id="UP000758652"/>
    </source>
</evidence>
<comment type="caution">
    <text evidence="2">The sequence shown here is derived from an EMBL/GenBank/DDBJ whole genome shotgun (WGS) entry which is preliminary data.</text>
</comment>
<organism evidence="2 3">
    <name type="scientific">Claveliimonas monacensis</name>
    <dbReference type="NCBI Taxonomy" id="2779351"/>
    <lineage>
        <taxon>Bacteria</taxon>
        <taxon>Bacillati</taxon>
        <taxon>Bacillota</taxon>
        <taxon>Clostridia</taxon>
        <taxon>Lachnospirales</taxon>
        <taxon>Lachnospiraceae</taxon>
        <taxon>Claveliimonas</taxon>
    </lineage>
</organism>
<dbReference type="InterPro" id="IPR029058">
    <property type="entry name" value="AB_hydrolase_fold"/>
</dbReference>
<proteinExistence type="predicted"/>
<dbReference type="Proteomes" id="UP000758652">
    <property type="component" value="Unassembled WGS sequence"/>
</dbReference>
<evidence type="ECO:0000259" key="1">
    <source>
        <dbReference type="Pfam" id="PF12697"/>
    </source>
</evidence>
<dbReference type="PANTHER" id="PTHR46438:SF2">
    <property type="entry name" value="ALPHA_BETA-HYDROLASES SUPERFAMILY PROTEIN"/>
    <property type="match status" value="1"/>
</dbReference>
<dbReference type="Pfam" id="PF12697">
    <property type="entry name" value="Abhydrolase_6"/>
    <property type="match status" value="1"/>
</dbReference>
<dbReference type="GO" id="GO:0016787">
    <property type="term" value="F:hydrolase activity"/>
    <property type="evidence" value="ECO:0007669"/>
    <property type="project" value="UniProtKB-KW"/>
</dbReference>
<dbReference type="InterPro" id="IPR000073">
    <property type="entry name" value="AB_hydrolase_1"/>
</dbReference>
<dbReference type="RefSeq" id="WP_226395529.1">
    <property type="nucleotide sequence ID" value="NZ_JADCKL010000014.1"/>
</dbReference>
<feature type="domain" description="AB hydrolase-1" evidence="1">
    <location>
        <begin position="64"/>
        <end position="308"/>
    </location>
</feature>
<reference evidence="2 3" key="1">
    <citation type="submission" date="2020-10" db="EMBL/GenBank/DDBJ databases">
        <title>ChiBAC.</title>
        <authorList>
            <person name="Zenner C."/>
            <person name="Hitch T.C.A."/>
            <person name="Clavel T."/>
        </authorList>
    </citation>
    <scope>NUCLEOTIDE SEQUENCE [LARGE SCALE GENOMIC DNA]</scope>
    <source>
        <strain evidence="2 3">DSM 108991</strain>
    </source>
</reference>
<accession>A0ABR9RMC8</accession>
<sequence>MSWKKALTITTILTGATSVGIHLINKAIHISATIDHLLSSSSETYYDWKFGKIFYTKQGQGTPLLLVHDLTTSSSEYEWKNVIKTLAKTRTVYSLDLLGCGRSDKPNLTYTNYLYVQLINDFIKNVIKEKSDVIVTGQSSSFILGACQNNREIIDNIVMINPADIYTTAHIPTNSSRILTKLILLPLIGTLLYNILVRKDNIEKHFREYYFYDKSKIKHEEIMTYYEAAHYGNASSKYLFASLSGNYLTANIMLYLKDLSNSIFIVTGDNERNKSEAAEYQKILPSIEIFHITESGYLPQLETPDKLLEQIKICLNIE</sequence>
<keyword evidence="2" id="KW-0378">Hydrolase</keyword>
<evidence type="ECO:0000313" key="2">
    <source>
        <dbReference type="EMBL" id="MBE5064154.1"/>
    </source>
</evidence>
<protein>
    <submittedName>
        <fullName evidence="2">Alpha/beta fold hydrolase</fullName>
    </submittedName>
</protein>
<dbReference type="PANTHER" id="PTHR46438">
    <property type="entry name" value="ALPHA/BETA-HYDROLASES SUPERFAMILY PROTEIN"/>
    <property type="match status" value="1"/>
</dbReference>